<dbReference type="Gene3D" id="1.10.10.10">
    <property type="entry name" value="Winged helix-like DNA-binding domain superfamily/Winged helix DNA-binding domain"/>
    <property type="match status" value="1"/>
</dbReference>
<dbReference type="Pfam" id="PF00126">
    <property type="entry name" value="HTH_1"/>
    <property type="match status" value="1"/>
</dbReference>
<dbReference type="PANTHER" id="PTHR30126">
    <property type="entry name" value="HTH-TYPE TRANSCRIPTIONAL REGULATOR"/>
    <property type="match status" value="1"/>
</dbReference>
<dbReference type="GO" id="GO:0003700">
    <property type="term" value="F:DNA-binding transcription factor activity"/>
    <property type="evidence" value="ECO:0007669"/>
    <property type="project" value="InterPro"/>
</dbReference>
<dbReference type="GO" id="GO:0000976">
    <property type="term" value="F:transcription cis-regulatory region binding"/>
    <property type="evidence" value="ECO:0007669"/>
    <property type="project" value="TreeGrafter"/>
</dbReference>
<reference evidence="6" key="1">
    <citation type="submission" date="2020-03" db="EMBL/GenBank/DDBJ databases">
        <authorList>
            <person name="Guo F."/>
        </authorList>
    </citation>
    <scope>NUCLEOTIDE SEQUENCE</scope>
    <source>
        <strain evidence="6">JCM 30134</strain>
    </source>
</reference>
<evidence type="ECO:0000256" key="2">
    <source>
        <dbReference type="ARBA" id="ARBA00023015"/>
    </source>
</evidence>
<keyword evidence="7" id="KW-1185">Reference proteome</keyword>
<gene>
    <name evidence="6" type="ORF">G8770_10465</name>
</gene>
<name>A0A9E5JW38_9GAMM</name>
<dbReference type="InterPro" id="IPR005119">
    <property type="entry name" value="LysR_subst-bd"/>
</dbReference>
<dbReference type="PANTHER" id="PTHR30126:SF98">
    <property type="entry name" value="HTH-TYPE TRANSCRIPTIONAL ACTIVATOR BAUR"/>
    <property type="match status" value="1"/>
</dbReference>
<dbReference type="SUPFAM" id="SSF53850">
    <property type="entry name" value="Periplasmic binding protein-like II"/>
    <property type="match status" value="1"/>
</dbReference>
<keyword evidence="4" id="KW-0804">Transcription</keyword>
<dbReference type="AlphaFoldDB" id="A0A9E5JW38"/>
<evidence type="ECO:0000313" key="6">
    <source>
        <dbReference type="EMBL" id="NHO65965.1"/>
    </source>
</evidence>
<accession>A0A9E5JW38</accession>
<organism evidence="6 7">
    <name type="scientific">Pseudomaricurvus hydrocarbonicus</name>
    <dbReference type="NCBI Taxonomy" id="1470433"/>
    <lineage>
        <taxon>Bacteria</taxon>
        <taxon>Pseudomonadati</taxon>
        <taxon>Pseudomonadota</taxon>
        <taxon>Gammaproteobacteria</taxon>
        <taxon>Cellvibrionales</taxon>
        <taxon>Cellvibrionaceae</taxon>
        <taxon>Pseudomaricurvus</taxon>
    </lineage>
</organism>
<evidence type="ECO:0000256" key="3">
    <source>
        <dbReference type="ARBA" id="ARBA00023125"/>
    </source>
</evidence>
<evidence type="ECO:0000256" key="4">
    <source>
        <dbReference type="ARBA" id="ARBA00023163"/>
    </source>
</evidence>
<dbReference type="InterPro" id="IPR000847">
    <property type="entry name" value="LysR_HTH_N"/>
</dbReference>
<dbReference type="PRINTS" id="PR00039">
    <property type="entry name" value="HTHLYSR"/>
</dbReference>
<dbReference type="RefSeq" id="WP_167185891.1">
    <property type="nucleotide sequence ID" value="NZ_JAAONZ010000006.1"/>
</dbReference>
<comment type="similarity">
    <text evidence="1">Belongs to the LysR transcriptional regulatory family.</text>
</comment>
<protein>
    <submittedName>
        <fullName evidence="6">LysR family transcriptional regulator</fullName>
    </submittedName>
</protein>
<dbReference type="PROSITE" id="PS50931">
    <property type="entry name" value="HTH_LYSR"/>
    <property type="match status" value="1"/>
</dbReference>
<dbReference type="InterPro" id="IPR036390">
    <property type="entry name" value="WH_DNA-bd_sf"/>
</dbReference>
<evidence type="ECO:0000313" key="7">
    <source>
        <dbReference type="Proteomes" id="UP000787472"/>
    </source>
</evidence>
<dbReference type="Proteomes" id="UP000787472">
    <property type="component" value="Unassembled WGS sequence"/>
</dbReference>
<feature type="domain" description="HTH lysR-type" evidence="5">
    <location>
        <begin position="3"/>
        <end position="60"/>
    </location>
</feature>
<dbReference type="CDD" id="cd05466">
    <property type="entry name" value="PBP2_LTTR_substrate"/>
    <property type="match status" value="1"/>
</dbReference>
<evidence type="ECO:0000259" key="5">
    <source>
        <dbReference type="PROSITE" id="PS50931"/>
    </source>
</evidence>
<dbReference type="EMBL" id="JAAONZ010000006">
    <property type="protein sequence ID" value="NHO65965.1"/>
    <property type="molecule type" value="Genomic_DNA"/>
</dbReference>
<dbReference type="FunFam" id="1.10.10.10:FF:000001">
    <property type="entry name" value="LysR family transcriptional regulator"/>
    <property type="match status" value="1"/>
</dbReference>
<keyword evidence="3" id="KW-0238">DNA-binding</keyword>
<dbReference type="Pfam" id="PF03466">
    <property type="entry name" value="LysR_substrate"/>
    <property type="match status" value="1"/>
</dbReference>
<dbReference type="Gene3D" id="3.40.190.10">
    <property type="entry name" value="Periplasmic binding protein-like II"/>
    <property type="match status" value="2"/>
</dbReference>
<evidence type="ECO:0000256" key="1">
    <source>
        <dbReference type="ARBA" id="ARBA00009437"/>
    </source>
</evidence>
<comment type="caution">
    <text evidence="6">The sequence shown here is derived from an EMBL/GenBank/DDBJ whole genome shotgun (WGS) entry which is preliminary data.</text>
</comment>
<proteinExistence type="inferred from homology"/>
<sequence length="296" mass="32767">MEIDLKKLNHVVTVATTGSFSRAAEVLHITQPALSRSIATVEAHFGIKIFDRSRRGSALTPLGQLAVEEAEKLLRQARTLDHNLQLYRQGKAGKLAFGMGPLIASLTLPKLSSHFMQQHPKLQIHASIKPDLLLHNELKEDQIEMLFCGKGLVEASPEVSFEVVGQIELAMLVRADHPLTTRPSLKQTDLFEFPVLSAIHPFSSATEPVGGAFICDNYDVLRTTVMHSDGIWITSPQLVEAELKQGLLAKIHVKDEQRPSHVEVYMARLRGTHASPAAEAIETYVKDFFSRLAVTQ</sequence>
<keyword evidence="2" id="KW-0805">Transcription regulation</keyword>
<dbReference type="InterPro" id="IPR036388">
    <property type="entry name" value="WH-like_DNA-bd_sf"/>
</dbReference>
<dbReference type="SUPFAM" id="SSF46785">
    <property type="entry name" value="Winged helix' DNA-binding domain"/>
    <property type="match status" value="1"/>
</dbReference>